<evidence type="ECO:0000313" key="2">
    <source>
        <dbReference type="EMBL" id="GAA3982749.1"/>
    </source>
</evidence>
<sequence length="364" mass="40997">MKVLFIAPLPQPVNGQSKASKMVLDSLAENDDVAIVNLSKQSLKNGFNSAGRFFEIFKAAKNVWKNRKNNDLIYFSIAESFAGNLRDLLIYLICYSSRKKIIIHMLGGAGMTEILQGKGLFSYLNRQIISRIGGVIVEGEINFITFSKVISKEKVHIIPNFADDFLFVSDREITKKFETTDPVQILYLSNLIPGKGYDELASAYIALDARFKAKVFINFVGGFESLQSEKEFLTKIAPHKGLNYLGKFIDGAEKRKLYCTSHVFCLPTYYPFEGQPISILEAYATGCVVITSNHSGIPFVFSDRTNGFGVEKKSIPSLKKAIEEVVSCKDELINIAFNNREEANEKYKTSIYQEKVKEVFKTFR</sequence>
<dbReference type="EMBL" id="BAABAK010000020">
    <property type="protein sequence ID" value="GAA3982749.1"/>
    <property type="molecule type" value="Genomic_DNA"/>
</dbReference>
<dbReference type="Proteomes" id="UP001501081">
    <property type="component" value="Unassembled WGS sequence"/>
</dbReference>
<dbReference type="Gene3D" id="3.40.50.2000">
    <property type="entry name" value="Glycogen Phosphorylase B"/>
    <property type="match status" value="2"/>
</dbReference>
<name>A0ABP7QHP5_9SPHI</name>
<dbReference type="SUPFAM" id="SSF53756">
    <property type="entry name" value="UDP-Glycosyltransferase/glycogen phosphorylase"/>
    <property type="match status" value="1"/>
</dbReference>
<dbReference type="PANTHER" id="PTHR12526">
    <property type="entry name" value="GLYCOSYLTRANSFERASE"/>
    <property type="match status" value="1"/>
</dbReference>
<evidence type="ECO:0000313" key="3">
    <source>
        <dbReference type="Proteomes" id="UP001501081"/>
    </source>
</evidence>
<dbReference type="Pfam" id="PF00534">
    <property type="entry name" value="Glycos_transf_1"/>
    <property type="match status" value="1"/>
</dbReference>
<protein>
    <recommendedName>
        <fullName evidence="1">Glycosyl transferase family 1 domain-containing protein</fullName>
    </recommendedName>
</protein>
<dbReference type="RefSeq" id="WP_344769655.1">
    <property type="nucleotide sequence ID" value="NZ_BAABAK010000020.1"/>
</dbReference>
<dbReference type="CDD" id="cd03801">
    <property type="entry name" value="GT4_PimA-like"/>
    <property type="match status" value="1"/>
</dbReference>
<organism evidence="2 3">
    <name type="scientific">Pedobacter ginsengiterrae</name>
    <dbReference type="NCBI Taxonomy" id="871696"/>
    <lineage>
        <taxon>Bacteria</taxon>
        <taxon>Pseudomonadati</taxon>
        <taxon>Bacteroidota</taxon>
        <taxon>Sphingobacteriia</taxon>
        <taxon>Sphingobacteriales</taxon>
        <taxon>Sphingobacteriaceae</taxon>
        <taxon>Pedobacter</taxon>
    </lineage>
</organism>
<accession>A0ABP7QHP5</accession>
<keyword evidence="3" id="KW-1185">Reference proteome</keyword>
<feature type="domain" description="Glycosyl transferase family 1" evidence="1">
    <location>
        <begin position="173"/>
        <end position="334"/>
    </location>
</feature>
<reference evidence="3" key="1">
    <citation type="journal article" date="2019" name="Int. J. Syst. Evol. Microbiol.">
        <title>The Global Catalogue of Microorganisms (GCM) 10K type strain sequencing project: providing services to taxonomists for standard genome sequencing and annotation.</title>
        <authorList>
            <consortium name="The Broad Institute Genomics Platform"/>
            <consortium name="The Broad Institute Genome Sequencing Center for Infectious Disease"/>
            <person name="Wu L."/>
            <person name="Ma J."/>
        </authorList>
    </citation>
    <scope>NUCLEOTIDE SEQUENCE [LARGE SCALE GENOMIC DNA]</scope>
    <source>
        <strain evidence="3">JCM 17338</strain>
    </source>
</reference>
<gene>
    <name evidence="2" type="ORF">GCM10022246_38410</name>
</gene>
<dbReference type="InterPro" id="IPR001296">
    <property type="entry name" value="Glyco_trans_1"/>
</dbReference>
<proteinExistence type="predicted"/>
<evidence type="ECO:0000259" key="1">
    <source>
        <dbReference type="Pfam" id="PF00534"/>
    </source>
</evidence>
<comment type="caution">
    <text evidence="2">The sequence shown here is derived from an EMBL/GenBank/DDBJ whole genome shotgun (WGS) entry which is preliminary data.</text>
</comment>